<feature type="chain" id="PRO_5034510069" description="Mannosyltransferase" evidence="12">
    <location>
        <begin position="22"/>
        <end position="742"/>
    </location>
</feature>
<dbReference type="EMBL" id="CP063137">
    <property type="protein sequence ID" value="QOU23023.1"/>
    <property type="molecule type" value="Genomic_DNA"/>
</dbReference>
<feature type="signal peptide" evidence="12">
    <location>
        <begin position="1"/>
        <end position="21"/>
    </location>
</feature>
<sequence>MSNTNVGFLLTLSLIATRLYAVFNSIISDCDEVYNYWEPLNFLTRYFGKKTWEYQPEYSIRSWTYLLPYALLKYPLNWLQKSLELSGAFVRGAIPAYSYFYLVRLVLAVAFSFAECYLADALTLVSGELSNWFLIFEIFSPGVFQASVSLLPSSFALIFGMFSTASIIKYFRYDMFSHRIEDDFAQSIEKEGVSSKQEVENTEHSDSIIPDSTSDSIETSSLDTKPGQDNAEFKKLTTPQLFLCTLYKEALAGRDRYFALAVGSSTIGGIIGWPFCLVLTAPFVLYVVISILARKSPLKPLSTINSKRWALFIYFLAGIACVYMVTWTGLEIDSLFYNKRTIVPLNIVLYNVLHATKESGPNIFGIESSSYYFLNLLLNYHVIFLFALANLLTFSSGHFKMGFKEGLAAYRLPLLLWLTIFTLQPHKEERFMFPAYHMISISAASFASKIFKIVVSKKKGICYHIARFVFLLVVVLGGILRITSLVENYGAPLSAFKALSSHDTIVYDADSTTIENVCIGREWYHYPSSFFLKSNQRLRYVENGFRGMLPGDFIEPGSHTFGGIRNSTRVDQEGFNNLNHYNPDFANAKLDQCDYFIDINMPVNADLGEISVFDEEGSSILPGWQTIRCEKMIDPDNSFGLAKLIHIPLNEIQKLKIFKQRLDECRVVKKVRASKVYSCLFDSKIYEFLMHRSIIQQIMNSNLYKSYVIASLSNYVRGIWRHLVSNYPGKVVYHNFCVARRV</sequence>
<name>A0A871R964_DEKBR</name>
<evidence type="ECO:0000256" key="1">
    <source>
        <dbReference type="ARBA" id="ARBA00004477"/>
    </source>
</evidence>
<evidence type="ECO:0000256" key="11">
    <source>
        <dbReference type="SAM" id="MobiDB-lite"/>
    </source>
</evidence>
<feature type="transmembrane region" description="Helical" evidence="10">
    <location>
        <begin position="461"/>
        <end position="480"/>
    </location>
</feature>
<keyword evidence="4 10" id="KW-0328">Glycosyltransferase</keyword>
<dbReference type="OrthoDB" id="497541at2759"/>
<protein>
    <recommendedName>
        <fullName evidence="10">Mannosyltransferase</fullName>
        <ecNumber evidence="10">2.4.1.-</ecNumber>
    </recommendedName>
</protein>
<dbReference type="PANTHER" id="PTHR22760:SF2">
    <property type="entry name" value="ALPHA-1,2-MANNOSYLTRANSFERASE ALG9"/>
    <property type="match status" value="1"/>
</dbReference>
<dbReference type="GO" id="GO:0006487">
    <property type="term" value="P:protein N-linked glycosylation"/>
    <property type="evidence" value="ECO:0007669"/>
    <property type="project" value="TreeGrafter"/>
</dbReference>
<keyword evidence="9 10" id="KW-0472">Membrane</keyword>
<comment type="pathway">
    <text evidence="2">Protein modification; protein glycosylation.</text>
</comment>
<dbReference type="GO" id="GO:0000026">
    <property type="term" value="F:alpha-1,2-mannosyltransferase activity"/>
    <property type="evidence" value="ECO:0007669"/>
    <property type="project" value="TreeGrafter"/>
</dbReference>
<keyword evidence="8 10" id="KW-1133">Transmembrane helix</keyword>
<dbReference type="RefSeq" id="XP_041139516.1">
    <property type="nucleotide sequence ID" value="XM_041281725.1"/>
</dbReference>
<evidence type="ECO:0000256" key="3">
    <source>
        <dbReference type="ARBA" id="ARBA00007063"/>
    </source>
</evidence>
<feature type="region of interest" description="Disordered" evidence="11">
    <location>
        <begin position="193"/>
        <end position="230"/>
    </location>
</feature>
<dbReference type="InterPro" id="IPR005599">
    <property type="entry name" value="GPI_mannosylTrfase"/>
</dbReference>
<comment type="similarity">
    <text evidence="3 10">Belongs to the glycosyltransferase 22 family.</text>
</comment>
<feature type="transmembrane region" description="Helical" evidence="10">
    <location>
        <begin position="99"/>
        <end position="119"/>
    </location>
</feature>
<evidence type="ECO:0000256" key="8">
    <source>
        <dbReference type="ARBA" id="ARBA00022989"/>
    </source>
</evidence>
<evidence type="ECO:0000313" key="13">
    <source>
        <dbReference type="EMBL" id="QOU23023.1"/>
    </source>
</evidence>
<dbReference type="KEGG" id="bbrx:BRETT_003213"/>
<evidence type="ECO:0000256" key="7">
    <source>
        <dbReference type="ARBA" id="ARBA00022824"/>
    </source>
</evidence>
<keyword evidence="7 10" id="KW-0256">Endoplasmic reticulum</keyword>
<organism evidence="13 14">
    <name type="scientific">Dekkera bruxellensis</name>
    <name type="common">Brettanomyces custersii</name>
    <dbReference type="NCBI Taxonomy" id="5007"/>
    <lineage>
        <taxon>Eukaryota</taxon>
        <taxon>Fungi</taxon>
        <taxon>Dikarya</taxon>
        <taxon>Ascomycota</taxon>
        <taxon>Saccharomycotina</taxon>
        <taxon>Pichiomycetes</taxon>
        <taxon>Pichiales</taxon>
        <taxon>Pichiaceae</taxon>
        <taxon>Brettanomyces</taxon>
    </lineage>
</organism>
<dbReference type="Proteomes" id="UP000663131">
    <property type="component" value="Chromosome 9"/>
</dbReference>
<feature type="transmembrane region" description="Helical" evidence="10">
    <location>
        <begin position="371"/>
        <end position="394"/>
    </location>
</feature>
<evidence type="ECO:0000256" key="4">
    <source>
        <dbReference type="ARBA" id="ARBA00022676"/>
    </source>
</evidence>
<dbReference type="UniPathway" id="UPA00378"/>
<gene>
    <name evidence="13" type="ORF">BRETT_003213</name>
</gene>
<evidence type="ECO:0000256" key="6">
    <source>
        <dbReference type="ARBA" id="ARBA00022692"/>
    </source>
</evidence>
<evidence type="ECO:0000256" key="5">
    <source>
        <dbReference type="ARBA" id="ARBA00022679"/>
    </source>
</evidence>
<dbReference type="PANTHER" id="PTHR22760">
    <property type="entry name" value="GLYCOSYLTRANSFERASE"/>
    <property type="match status" value="1"/>
</dbReference>
<evidence type="ECO:0000256" key="12">
    <source>
        <dbReference type="SAM" id="SignalP"/>
    </source>
</evidence>
<evidence type="ECO:0000256" key="10">
    <source>
        <dbReference type="RuleBase" id="RU363075"/>
    </source>
</evidence>
<feature type="transmembrane region" description="Helical" evidence="10">
    <location>
        <begin position="435"/>
        <end position="454"/>
    </location>
</feature>
<feature type="transmembrane region" description="Helical" evidence="10">
    <location>
        <begin position="309"/>
        <end position="330"/>
    </location>
</feature>
<feature type="transmembrane region" description="Helical" evidence="10">
    <location>
        <begin position="406"/>
        <end position="423"/>
    </location>
</feature>
<comment type="subcellular location">
    <subcellularLocation>
        <location evidence="1 10">Endoplasmic reticulum membrane</location>
        <topology evidence="1 10">Multi-pass membrane protein</topology>
    </subcellularLocation>
</comment>
<feature type="compositionally biased region" description="Basic and acidic residues" evidence="11">
    <location>
        <begin position="193"/>
        <end position="206"/>
    </location>
</feature>
<dbReference type="GO" id="GO:0005789">
    <property type="term" value="C:endoplasmic reticulum membrane"/>
    <property type="evidence" value="ECO:0007669"/>
    <property type="project" value="UniProtKB-SubCell"/>
</dbReference>
<accession>A0A871R964</accession>
<keyword evidence="12" id="KW-0732">Signal</keyword>
<dbReference type="GeneID" id="64575137"/>
<feature type="compositionally biased region" description="Low complexity" evidence="11">
    <location>
        <begin position="207"/>
        <end position="224"/>
    </location>
</feature>
<keyword evidence="6 10" id="KW-0812">Transmembrane</keyword>
<dbReference type="AlphaFoldDB" id="A0A871R964"/>
<dbReference type="EC" id="2.4.1.-" evidence="10"/>
<evidence type="ECO:0000256" key="9">
    <source>
        <dbReference type="ARBA" id="ARBA00023136"/>
    </source>
</evidence>
<feature type="transmembrane region" description="Helical" evidence="10">
    <location>
        <begin position="154"/>
        <end position="171"/>
    </location>
</feature>
<proteinExistence type="inferred from homology"/>
<reference evidence="13" key="1">
    <citation type="submission" date="2020-10" db="EMBL/GenBank/DDBJ databases">
        <authorList>
            <person name="Palmer J.M."/>
        </authorList>
    </citation>
    <scope>NUCLEOTIDE SEQUENCE</scope>
    <source>
        <strain evidence="13">UCD 2041</strain>
    </source>
</reference>
<reference evidence="13" key="2">
    <citation type="journal article" name="BMC Genomics">
        <title>New genome assemblies reveal patterns of domestication and adaptation across Brettanomyces (Dekkera) species.</title>
        <authorList>
            <person name="Roach M.J."/>
            <person name="Borneman A.R."/>
        </authorList>
    </citation>
    <scope>NUCLEOTIDE SEQUENCE</scope>
    <source>
        <strain evidence="13">UCD 2041</strain>
    </source>
</reference>
<evidence type="ECO:0000256" key="2">
    <source>
        <dbReference type="ARBA" id="ARBA00004922"/>
    </source>
</evidence>
<dbReference type="Pfam" id="PF03901">
    <property type="entry name" value="Glyco_transf_22"/>
    <property type="match status" value="1"/>
</dbReference>
<evidence type="ECO:0000313" key="14">
    <source>
        <dbReference type="Proteomes" id="UP000663131"/>
    </source>
</evidence>
<keyword evidence="5" id="KW-0808">Transferase</keyword>